<dbReference type="InterPro" id="IPR050796">
    <property type="entry name" value="SCF_F-box_component"/>
</dbReference>
<dbReference type="AlphaFoldDB" id="A0A484MFF8"/>
<dbReference type="PANTHER" id="PTHR31672">
    <property type="entry name" value="BNACNNG10540D PROTEIN"/>
    <property type="match status" value="1"/>
</dbReference>
<name>A0A484MFF8_9ASTE</name>
<dbReference type="Pfam" id="PF08268">
    <property type="entry name" value="FBA_3"/>
    <property type="match status" value="1"/>
</dbReference>
<dbReference type="OrthoDB" id="894159at2759"/>
<reference evidence="2 3" key="1">
    <citation type="submission" date="2018-04" db="EMBL/GenBank/DDBJ databases">
        <authorList>
            <person name="Vogel A."/>
        </authorList>
    </citation>
    <scope>NUCLEOTIDE SEQUENCE [LARGE SCALE GENOMIC DNA]</scope>
</reference>
<accession>A0A484MFF8</accession>
<evidence type="ECO:0000313" key="3">
    <source>
        <dbReference type="Proteomes" id="UP000595140"/>
    </source>
</evidence>
<feature type="domain" description="F-box" evidence="1">
    <location>
        <begin position="44"/>
        <end position="92"/>
    </location>
</feature>
<dbReference type="PANTHER" id="PTHR31672:SF13">
    <property type="entry name" value="F-BOX PROTEIN CPR30-LIKE"/>
    <property type="match status" value="1"/>
</dbReference>
<protein>
    <recommendedName>
        <fullName evidence="1">F-box domain-containing protein</fullName>
    </recommendedName>
</protein>
<organism evidence="2 3">
    <name type="scientific">Cuscuta campestris</name>
    <dbReference type="NCBI Taxonomy" id="132261"/>
    <lineage>
        <taxon>Eukaryota</taxon>
        <taxon>Viridiplantae</taxon>
        <taxon>Streptophyta</taxon>
        <taxon>Embryophyta</taxon>
        <taxon>Tracheophyta</taxon>
        <taxon>Spermatophyta</taxon>
        <taxon>Magnoliopsida</taxon>
        <taxon>eudicotyledons</taxon>
        <taxon>Gunneridae</taxon>
        <taxon>Pentapetalae</taxon>
        <taxon>asterids</taxon>
        <taxon>lamiids</taxon>
        <taxon>Solanales</taxon>
        <taxon>Convolvulaceae</taxon>
        <taxon>Cuscuteae</taxon>
        <taxon>Cuscuta</taxon>
        <taxon>Cuscuta subgen. Grammica</taxon>
        <taxon>Cuscuta sect. Cleistogrammica</taxon>
    </lineage>
</organism>
<proteinExistence type="predicted"/>
<dbReference type="PROSITE" id="PS50181">
    <property type="entry name" value="FBOX"/>
    <property type="match status" value="1"/>
</dbReference>
<evidence type="ECO:0000313" key="2">
    <source>
        <dbReference type="EMBL" id="VFQ87249.1"/>
    </source>
</evidence>
<dbReference type="InterPro" id="IPR013187">
    <property type="entry name" value="F-box-assoc_dom_typ3"/>
</dbReference>
<dbReference type="InterPro" id="IPR001810">
    <property type="entry name" value="F-box_dom"/>
</dbReference>
<sequence length="583" mass="66290">MVLSRLISQLRPFDFISFLFHLLALAMDYLTLKVSSALNPRFKRGAFEDLPPEIAIDILSRLPIRSIVNCKRVSKPWRDLIESREFINFHRSNSAAALVSLAEGGSSMQCKLSESDLDGHGFSYNPVIEFDLPFRGCVMLCGSANGLICLGDPSGMRSDLYLCNPVTREYVKLDSPCHDYSFYDYDPCVVFGFGASKIGEHKVVRITHDRSYEPLPAVGKCECQVYTLGTGSWRSIEAEGAQLYFNDRIPGVFVNGNLHWFAWNSLGSPLVSCFDLETETFSPFSLPSHVDHVGRNMNLFASRNCLGLCDCNTEIVIWLMKEYGTESSWAKEFVISINLDSYLYDHGLLGELYDDEVYADDPYADELYVEEPYFDEIYDDEPHADEFYADEPHADEFYADEPYGDDHYAAEPYFDELYDEEVLAADPYADELYADELYADDHYADTVEPYFDEPYADELNADELHADDPYAAELYAEEPYAGDPHDHEFYANKVYGDELYGDEPYADIPYYAVYPIKIFEDGDILIAWLDTIVFLYSSKTKTIERLPTLKQHSPGDCISPILHTPSFVSLKSLCCEGCNVRSF</sequence>
<dbReference type="InterPro" id="IPR017451">
    <property type="entry name" value="F-box-assoc_interact_dom"/>
</dbReference>
<dbReference type="Pfam" id="PF12937">
    <property type="entry name" value="F-box-like"/>
    <property type="match status" value="1"/>
</dbReference>
<dbReference type="Gene3D" id="1.20.1280.50">
    <property type="match status" value="1"/>
</dbReference>
<dbReference type="Proteomes" id="UP000595140">
    <property type="component" value="Unassembled WGS sequence"/>
</dbReference>
<gene>
    <name evidence="2" type="ORF">CCAM_LOCUS29025</name>
</gene>
<dbReference type="NCBIfam" id="TIGR01640">
    <property type="entry name" value="F_box_assoc_1"/>
    <property type="match status" value="1"/>
</dbReference>
<dbReference type="EMBL" id="OOIL02003368">
    <property type="protein sequence ID" value="VFQ87249.1"/>
    <property type="molecule type" value="Genomic_DNA"/>
</dbReference>
<dbReference type="SUPFAM" id="SSF81383">
    <property type="entry name" value="F-box domain"/>
    <property type="match status" value="1"/>
</dbReference>
<evidence type="ECO:0000259" key="1">
    <source>
        <dbReference type="PROSITE" id="PS50181"/>
    </source>
</evidence>
<dbReference type="InterPro" id="IPR036047">
    <property type="entry name" value="F-box-like_dom_sf"/>
</dbReference>
<keyword evidence="3" id="KW-1185">Reference proteome</keyword>
<dbReference type="CDD" id="cd22157">
    <property type="entry name" value="F-box_AtFBW1-like"/>
    <property type="match status" value="1"/>
</dbReference>
<dbReference type="SMART" id="SM00256">
    <property type="entry name" value="FBOX"/>
    <property type="match status" value="1"/>
</dbReference>